<evidence type="ECO:0000313" key="2">
    <source>
        <dbReference type="Proteomes" id="UP001163321"/>
    </source>
</evidence>
<gene>
    <name evidence="1" type="ORF">PsorP6_007192</name>
</gene>
<dbReference type="EMBL" id="CM047582">
    <property type="protein sequence ID" value="KAI9916042.1"/>
    <property type="molecule type" value="Genomic_DNA"/>
</dbReference>
<name>A0ACC0WBB9_9STRA</name>
<reference evidence="1 2" key="1">
    <citation type="journal article" date="2022" name="bioRxiv">
        <title>The genome of the oomycete Peronosclerospora sorghi, a cosmopolitan pathogen of maize and sorghum, is inflated with dispersed pseudogenes.</title>
        <authorList>
            <person name="Fletcher K."/>
            <person name="Martin F."/>
            <person name="Isakeit T."/>
            <person name="Cavanaugh K."/>
            <person name="Magill C."/>
            <person name="Michelmore R."/>
        </authorList>
    </citation>
    <scope>NUCLEOTIDE SEQUENCE [LARGE SCALE GENOMIC DNA]</scope>
    <source>
        <strain evidence="1">P6</strain>
    </source>
</reference>
<sequence length="255" mass="28058">MAFDGSVSMVSTCPTGSNRSGELGLEAGAESFSSSLRSSCLSFASRRLRRIRRRSSQARVPLISVTWLYNHIQTSGVILVDCCKTEDFSSGHLPDALHFPHVHTGSHLSALSCAGQVAKTVDDVLDLSEKRPVDPATNFVRFASLLLEEPEFRIPGAECLEVYMTRSFGKGHRTIMMQSIGQILEKVDTLDLTTLEQDLSASLCFHKKINDLLIAWGTCQLDALMIETPSEEDMALLGGISRNFFLKVKRRSSCA</sequence>
<comment type="caution">
    <text evidence="1">The sequence shown here is derived from an EMBL/GenBank/DDBJ whole genome shotgun (WGS) entry which is preliminary data.</text>
</comment>
<protein>
    <submittedName>
        <fullName evidence="1">Uncharacterized protein</fullName>
    </submittedName>
</protein>
<accession>A0ACC0WBB9</accession>
<proteinExistence type="predicted"/>
<organism evidence="1 2">
    <name type="scientific">Peronosclerospora sorghi</name>
    <dbReference type="NCBI Taxonomy" id="230839"/>
    <lineage>
        <taxon>Eukaryota</taxon>
        <taxon>Sar</taxon>
        <taxon>Stramenopiles</taxon>
        <taxon>Oomycota</taxon>
        <taxon>Peronosporomycetes</taxon>
        <taxon>Peronosporales</taxon>
        <taxon>Peronosporaceae</taxon>
        <taxon>Peronosclerospora</taxon>
    </lineage>
</organism>
<dbReference type="Proteomes" id="UP001163321">
    <property type="component" value="Chromosome 3"/>
</dbReference>
<keyword evidence="2" id="KW-1185">Reference proteome</keyword>
<evidence type="ECO:0000313" key="1">
    <source>
        <dbReference type="EMBL" id="KAI9916042.1"/>
    </source>
</evidence>